<proteinExistence type="predicted"/>
<feature type="chain" id="PRO_5039481080" evidence="1">
    <location>
        <begin position="19"/>
        <end position="132"/>
    </location>
</feature>
<dbReference type="OrthoDB" id="8213146at2759"/>
<dbReference type="KEGG" id="foc:127749001"/>
<organism evidence="2 3">
    <name type="scientific">Frankliniella occidentalis</name>
    <name type="common">Western flower thrips</name>
    <name type="synonym">Euthrips occidentalis</name>
    <dbReference type="NCBI Taxonomy" id="133901"/>
    <lineage>
        <taxon>Eukaryota</taxon>
        <taxon>Metazoa</taxon>
        <taxon>Ecdysozoa</taxon>
        <taxon>Arthropoda</taxon>
        <taxon>Hexapoda</taxon>
        <taxon>Insecta</taxon>
        <taxon>Pterygota</taxon>
        <taxon>Neoptera</taxon>
        <taxon>Paraneoptera</taxon>
        <taxon>Thysanoptera</taxon>
        <taxon>Terebrantia</taxon>
        <taxon>Thripoidea</taxon>
        <taxon>Thripidae</taxon>
        <taxon>Frankliniella</taxon>
    </lineage>
</organism>
<sequence>MSFLLVLLAIMVKQGTLGKAINTLIGPYIAYGDRFFMCEPNLPSKWYIRASHFNPQKPKELQVLTGNATFAIPYDDGCWGVYEANNTPVDWTFPNVPVMPYGHYRLRALFGNKSEMANGCWAVHCYVIPKPE</sequence>
<evidence type="ECO:0000313" key="2">
    <source>
        <dbReference type="Proteomes" id="UP000504606"/>
    </source>
</evidence>
<keyword evidence="2" id="KW-1185">Reference proteome</keyword>
<accession>A0A9C6WW73</accession>
<evidence type="ECO:0000313" key="3">
    <source>
        <dbReference type="RefSeq" id="XP_052121249.1"/>
    </source>
</evidence>
<dbReference type="RefSeq" id="XP_052121249.1">
    <property type="nucleotide sequence ID" value="XM_052265289.1"/>
</dbReference>
<reference evidence="3" key="1">
    <citation type="submission" date="2025-08" db="UniProtKB">
        <authorList>
            <consortium name="RefSeq"/>
        </authorList>
    </citation>
    <scope>IDENTIFICATION</scope>
    <source>
        <tissue evidence="3">Whole organism</tissue>
    </source>
</reference>
<evidence type="ECO:0000256" key="1">
    <source>
        <dbReference type="SAM" id="SignalP"/>
    </source>
</evidence>
<name>A0A9C6WW73_FRAOC</name>
<dbReference type="AlphaFoldDB" id="A0A9C6WW73"/>
<feature type="signal peptide" evidence="1">
    <location>
        <begin position="1"/>
        <end position="18"/>
    </location>
</feature>
<protein>
    <submittedName>
        <fullName evidence="3">Uncharacterized protein LOC127749001</fullName>
    </submittedName>
</protein>
<dbReference type="GeneID" id="127749001"/>
<gene>
    <name evidence="3" type="primary">LOC127749001</name>
</gene>
<dbReference type="Proteomes" id="UP000504606">
    <property type="component" value="Unplaced"/>
</dbReference>
<keyword evidence="1" id="KW-0732">Signal</keyword>